<reference evidence="1 2" key="1">
    <citation type="journal article" date="2015" name="Genome Biol. Evol.">
        <title>Comparative Genomics of a Bacterivorous Green Alga Reveals Evolutionary Causalities and Consequences of Phago-Mixotrophic Mode of Nutrition.</title>
        <authorList>
            <person name="Burns J.A."/>
            <person name="Paasch A."/>
            <person name="Narechania A."/>
            <person name="Kim E."/>
        </authorList>
    </citation>
    <scope>NUCLEOTIDE SEQUENCE [LARGE SCALE GENOMIC DNA]</scope>
    <source>
        <strain evidence="1 2">PLY_AMNH</strain>
    </source>
</reference>
<proteinExistence type="predicted"/>
<dbReference type="AlphaFoldDB" id="A0AAE0F3P2"/>
<name>A0AAE0F3P2_9CHLO</name>
<dbReference type="EMBL" id="LGRX02026846">
    <property type="protein sequence ID" value="KAK3250207.1"/>
    <property type="molecule type" value="Genomic_DNA"/>
</dbReference>
<organism evidence="1 2">
    <name type="scientific">Cymbomonas tetramitiformis</name>
    <dbReference type="NCBI Taxonomy" id="36881"/>
    <lineage>
        <taxon>Eukaryota</taxon>
        <taxon>Viridiplantae</taxon>
        <taxon>Chlorophyta</taxon>
        <taxon>Pyramimonadophyceae</taxon>
        <taxon>Pyramimonadales</taxon>
        <taxon>Pyramimonadaceae</taxon>
        <taxon>Cymbomonas</taxon>
    </lineage>
</organism>
<dbReference type="InterPro" id="IPR041078">
    <property type="entry name" value="Plavaka"/>
</dbReference>
<accession>A0AAE0F3P2</accession>
<dbReference type="Pfam" id="PF18759">
    <property type="entry name" value="Plavaka"/>
    <property type="match status" value="1"/>
</dbReference>
<dbReference type="Proteomes" id="UP001190700">
    <property type="component" value="Unassembled WGS sequence"/>
</dbReference>
<evidence type="ECO:0000313" key="2">
    <source>
        <dbReference type="Proteomes" id="UP001190700"/>
    </source>
</evidence>
<keyword evidence="2" id="KW-1185">Reference proteome</keyword>
<evidence type="ECO:0000313" key="1">
    <source>
        <dbReference type="EMBL" id="KAK3250207.1"/>
    </source>
</evidence>
<protein>
    <submittedName>
        <fullName evidence="1">Uncharacterized protein</fullName>
    </submittedName>
</protein>
<gene>
    <name evidence="1" type="ORF">CYMTET_40412</name>
</gene>
<comment type="caution">
    <text evidence="1">The sequence shown here is derived from an EMBL/GenBank/DDBJ whole genome shotgun (WGS) entry which is preliminary data.</text>
</comment>
<sequence>MYLYAMEAKGKKWAKPINMAKPTDNQELWFHYVEDPIQELRRIVEDPLNRHMRMCPVEETNEADEQVFNTFQSGLAFRTAFYSLPPNSLLIPVSLWADGSQLSLGSKGEFHQVAIRVPSLHKNDVNNDRSRGLLALVPTYKPTGFGVDTFEFRRRKRELLHECLEIVLKALKQASWTGAIMQPQGYPRTLCYPWLAFVNVDLLEAWNLASLKAHTVDLHRLINKEDITRLYMEPVSQLTPRNSSQLSESVDLAIAIRASGARGCVGEAKKVEEHFNIFPVVSALRGFRGTDPVHCISTCDITHQDNSGVGLQLTLALVYDIKQFFRLSSNTLSIINVRLSELARMSAVGLPSNVAEVRFPTEYLLVCSFFLSELAHFLLTQAS</sequence>